<keyword evidence="3" id="KW-1185">Reference proteome</keyword>
<accession>A0A9P6ZMV7</accession>
<comment type="caution">
    <text evidence="2">The sequence shown here is derived from an EMBL/GenBank/DDBJ whole genome shotgun (WGS) entry which is preliminary data.</text>
</comment>
<organism evidence="2 3">
    <name type="scientific">Suillus placidus</name>
    <dbReference type="NCBI Taxonomy" id="48579"/>
    <lineage>
        <taxon>Eukaryota</taxon>
        <taxon>Fungi</taxon>
        <taxon>Dikarya</taxon>
        <taxon>Basidiomycota</taxon>
        <taxon>Agaricomycotina</taxon>
        <taxon>Agaricomycetes</taxon>
        <taxon>Agaricomycetidae</taxon>
        <taxon>Boletales</taxon>
        <taxon>Suillineae</taxon>
        <taxon>Suillaceae</taxon>
        <taxon>Suillus</taxon>
    </lineage>
</organism>
<dbReference type="InterPro" id="IPR001810">
    <property type="entry name" value="F-box_dom"/>
</dbReference>
<dbReference type="PANTHER" id="PTHR38926:SF5">
    <property type="entry name" value="F-BOX AND LEUCINE-RICH REPEAT PROTEIN 6"/>
    <property type="match status" value="1"/>
</dbReference>
<evidence type="ECO:0000313" key="3">
    <source>
        <dbReference type="Proteomes" id="UP000714275"/>
    </source>
</evidence>
<dbReference type="EMBL" id="JABBWD010000056">
    <property type="protein sequence ID" value="KAG1771868.1"/>
    <property type="molecule type" value="Genomic_DNA"/>
</dbReference>
<dbReference type="Gene3D" id="1.20.1280.50">
    <property type="match status" value="1"/>
</dbReference>
<sequence>MQSFNSNGDSSATLQNIWEVSRKNGVSYRRRQLVEENVKIVQSNNSYREFSSAFWRLPTEILAQIFLYCIPETEHWTPAPYLAPMLLTTVCQRWREVAVDMPDLWRRLRLEVGEGDWQQRAFCLDSYLKRSRGRQLSLTLEYHTNDWTELRSLLQPYVDQISSLTLEFFSGAGALVMSDFRALEELDIYTQGSGSELAVTQSIAQLPPNLRSLQLMGLWFDPEMLSGFNPLAWAGLTELEIVVDGLDSFPRLLRLCPNLSSLTMIVIFTEIETLETLAHDKLQSLRISAAAGDLHSDSIENIGLFNAIMLPNLRTLEVRNLGQWPHEEFKDFLTRSKCPLETLIFGGGVMTTDQQLEEYATLFPSLDLTADPRRSTFCFDLIIM</sequence>
<reference evidence="2" key="1">
    <citation type="journal article" date="2020" name="New Phytol.">
        <title>Comparative genomics reveals dynamic genome evolution in host specialist ectomycorrhizal fungi.</title>
        <authorList>
            <person name="Lofgren L.A."/>
            <person name="Nguyen N.H."/>
            <person name="Vilgalys R."/>
            <person name="Ruytinx J."/>
            <person name="Liao H.L."/>
            <person name="Branco S."/>
            <person name="Kuo A."/>
            <person name="LaButti K."/>
            <person name="Lipzen A."/>
            <person name="Andreopoulos W."/>
            <person name="Pangilinan J."/>
            <person name="Riley R."/>
            <person name="Hundley H."/>
            <person name="Na H."/>
            <person name="Barry K."/>
            <person name="Grigoriev I.V."/>
            <person name="Stajich J.E."/>
            <person name="Kennedy P.G."/>
        </authorList>
    </citation>
    <scope>NUCLEOTIDE SEQUENCE</scope>
    <source>
        <strain evidence="2">DOB743</strain>
    </source>
</reference>
<dbReference type="InterPro" id="IPR036047">
    <property type="entry name" value="F-box-like_dom_sf"/>
</dbReference>
<protein>
    <recommendedName>
        <fullName evidence="1">F-box domain-containing protein</fullName>
    </recommendedName>
</protein>
<dbReference type="SUPFAM" id="SSF52047">
    <property type="entry name" value="RNI-like"/>
    <property type="match status" value="1"/>
</dbReference>
<dbReference type="PANTHER" id="PTHR38926">
    <property type="entry name" value="F-BOX DOMAIN CONTAINING PROTEIN, EXPRESSED"/>
    <property type="match status" value="1"/>
</dbReference>
<proteinExistence type="predicted"/>
<dbReference type="Gene3D" id="3.80.10.10">
    <property type="entry name" value="Ribonuclease Inhibitor"/>
    <property type="match status" value="1"/>
</dbReference>
<dbReference type="InterPro" id="IPR032675">
    <property type="entry name" value="LRR_dom_sf"/>
</dbReference>
<dbReference type="AlphaFoldDB" id="A0A9P6ZMV7"/>
<evidence type="ECO:0000313" key="2">
    <source>
        <dbReference type="EMBL" id="KAG1771868.1"/>
    </source>
</evidence>
<gene>
    <name evidence="2" type="ORF">EV702DRAFT_633086</name>
</gene>
<feature type="domain" description="F-box" evidence="1">
    <location>
        <begin position="54"/>
        <end position="110"/>
    </location>
</feature>
<dbReference type="Proteomes" id="UP000714275">
    <property type="component" value="Unassembled WGS sequence"/>
</dbReference>
<dbReference type="OrthoDB" id="3221235at2759"/>
<name>A0A9P6ZMV7_9AGAM</name>
<dbReference type="Pfam" id="PF12937">
    <property type="entry name" value="F-box-like"/>
    <property type="match status" value="1"/>
</dbReference>
<dbReference type="SUPFAM" id="SSF81383">
    <property type="entry name" value="F-box domain"/>
    <property type="match status" value="1"/>
</dbReference>
<evidence type="ECO:0000259" key="1">
    <source>
        <dbReference type="Pfam" id="PF12937"/>
    </source>
</evidence>